<evidence type="ECO:0000313" key="2">
    <source>
        <dbReference type="EMBL" id="PIO40929.1"/>
    </source>
</evidence>
<sequence length="55" mass="6043">MHETPPIPDILSIYSLPLVFQCSGRAHGGETTGACSREQQRLKPRATNVPIPEEI</sequence>
<evidence type="ECO:0000313" key="3">
    <source>
        <dbReference type="Proteomes" id="UP000228934"/>
    </source>
</evidence>
<reference evidence="3" key="1">
    <citation type="journal article" date="2017" name="Nat. Commun.">
        <title>The North American bullfrog draft genome provides insight into hormonal regulation of long noncoding RNA.</title>
        <authorList>
            <person name="Hammond S.A."/>
            <person name="Warren R.L."/>
            <person name="Vandervalk B.P."/>
            <person name="Kucuk E."/>
            <person name="Khan H."/>
            <person name="Gibb E.A."/>
            <person name="Pandoh P."/>
            <person name="Kirk H."/>
            <person name="Zhao Y."/>
            <person name="Jones M."/>
            <person name="Mungall A.J."/>
            <person name="Coope R."/>
            <person name="Pleasance S."/>
            <person name="Moore R.A."/>
            <person name="Holt R.A."/>
            <person name="Round J.M."/>
            <person name="Ohora S."/>
            <person name="Walle B.V."/>
            <person name="Veldhoen N."/>
            <person name="Helbing C.C."/>
            <person name="Birol I."/>
        </authorList>
    </citation>
    <scope>NUCLEOTIDE SEQUENCE [LARGE SCALE GENOMIC DNA]</scope>
</reference>
<proteinExistence type="predicted"/>
<organism evidence="2 3">
    <name type="scientific">Aquarana catesbeiana</name>
    <name type="common">American bullfrog</name>
    <name type="synonym">Rana catesbeiana</name>
    <dbReference type="NCBI Taxonomy" id="8400"/>
    <lineage>
        <taxon>Eukaryota</taxon>
        <taxon>Metazoa</taxon>
        <taxon>Chordata</taxon>
        <taxon>Craniata</taxon>
        <taxon>Vertebrata</taxon>
        <taxon>Euteleostomi</taxon>
        <taxon>Amphibia</taxon>
        <taxon>Batrachia</taxon>
        <taxon>Anura</taxon>
        <taxon>Neobatrachia</taxon>
        <taxon>Ranoidea</taxon>
        <taxon>Ranidae</taxon>
        <taxon>Aquarana</taxon>
    </lineage>
</organism>
<protein>
    <submittedName>
        <fullName evidence="2">Uncharacterized protein</fullName>
    </submittedName>
</protein>
<keyword evidence="3" id="KW-1185">Reference proteome</keyword>
<gene>
    <name evidence="2" type="ORF">AB205_0149670</name>
</gene>
<accession>A0A2G9SL70</accession>
<name>A0A2G9SL70_AQUCT</name>
<dbReference type="EMBL" id="KV922821">
    <property type="protein sequence ID" value="PIO40929.1"/>
    <property type="molecule type" value="Genomic_DNA"/>
</dbReference>
<dbReference type="AlphaFoldDB" id="A0A2G9SL70"/>
<dbReference type="Proteomes" id="UP000228934">
    <property type="component" value="Unassembled WGS sequence"/>
</dbReference>
<evidence type="ECO:0000256" key="1">
    <source>
        <dbReference type="SAM" id="MobiDB-lite"/>
    </source>
</evidence>
<feature type="region of interest" description="Disordered" evidence="1">
    <location>
        <begin position="28"/>
        <end position="55"/>
    </location>
</feature>